<dbReference type="GO" id="GO:0022857">
    <property type="term" value="F:transmembrane transporter activity"/>
    <property type="evidence" value="ECO:0007669"/>
    <property type="project" value="InterPro"/>
</dbReference>
<evidence type="ECO:0000259" key="6">
    <source>
        <dbReference type="PROSITE" id="PS50850"/>
    </source>
</evidence>
<evidence type="ECO:0000313" key="8">
    <source>
        <dbReference type="Proteomes" id="UP001286313"/>
    </source>
</evidence>
<feature type="transmembrane region" description="Helical" evidence="5">
    <location>
        <begin position="86"/>
        <end position="104"/>
    </location>
</feature>
<protein>
    <recommendedName>
        <fullName evidence="6">Major facilitator superfamily (MFS) profile domain-containing protein</fullName>
    </recommendedName>
</protein>
<evidence type="ECO:0000313" key="7">
    <source>
        <dbReference type="EMBL" id="KAK3856058.1"/>
    </source>
</evidence>
<feature type="transmembrane region" description="Helical" evidence="5">
    <location>
        <begin position="231"/>
        <end position="250"/>
    </location>
</feature>
<dbReference type="InterPro" id="IPR005828">
    <property type="entry name" value="MFS_sugar_transport-like"/>
</dbReference>
<dbReference type="InterPro" id="IPR020846">
    <property type="entry name" value="MFS_dom"/>
</dbReference>
<reference evidence="7" key="1">
    <citation type="submission" date="2023-10" db="EMBL/GenBank/DDBJ databases">
        <title>Genome assemblies of two species of porcelain crab, Petrolisthes cinctipes and Petrolisthes manimaculis (Anomura: Porcellanidae).</title>
        <authorList>
            <person name="Angst P."/>
        </authorList>
    </citation>
    <scope>NUCLEOTIDE SEQUENCE</scope>
    <source>
        <strain evidence="7">PB745_01</strain>
        <tissue evidence="7">Gill</tissue>
    </source>
</reference>
<dbReference type="PANTHER" id="PTHR24064">
    <property type="entry name" value="SOLUTE CARRIER FAMILY 22 MEMBER"/>
    <property type="match status" value="1"/>
</dbReference>
<organism evidence="7 8">
    <name type="scientific">Petrolisthes cinctipes</name>
    <name type="common">Flat porcelain crab</name>
    <dbReference type="NCBI Taxonomy" id="88211"/>
    <lineage>
        <taxon>Eukaryota</taxon>
        <taxon>Metazoa</taxon>
        <taxon>Ecdysozoa</taxon>
        <taxon>Arthropoda</taxon>
        <taxon>Crustacea</taxon>
        <taxon>Multicrustacea</taxon>
        <taxon>Malacostraca</taxon>
        <taxon>Eumalacostraca</taxon>
        <taxon>Eucarida</taxon>
        <taxon>Decapoda</taxon>
        <taxon>Pleocyemata</taxon>
        <taxon>Anomura</taxon>
        <taxon>Galatheoidea</taxon>
        <taxon>Porcellanidae</taxon>
        <taxon>Petrolisthes</taxon>
    </lineage>
</organism>
<dbReference type="GO" id="GO:0016020">
    <property type="term" value="C:membrane"/>
    <property type="evidence" value="ECO:0007669"/>
    <property type="project" value="UniProtKB-SubCell"/>
</dbReference>
<feature type="domain" description="Major facilitator superfamily (MFS) profile" evidence="6">
    <location>
        <begin position="91"/>
        <end position="604"/>
    </location>
</feature>
<name>A0AAE1BSH8_PETCI</name>
<comment type="subcellular location">
    <subcellularLocation>
        <location evidence="1">Membrane</location>
        <topology evidence="1">Multi-pass membrane protein</topology>
    </subcellularLocation>
</comment>
<keyword evidence="3 5" id="KW-1133">Transmembrane helix</keyword>
<feature type="transmembrane region" description="Helical" evidence="5">
    <location>
        <begin position="348"/>
        <end position="367"/>
    </location>
</feature>
<dbReference type="EMBL" id="JAWQEG010005998">
    <property type="protein sequence ID" value="KAK3856058.1"/>
    <property type="molecule type" value="Genomic_DNA"/>
</dbReference>
<keyword evidence="8" id="KW-1185">Reference proteome</keyword>
<dbReference type="Proteomes" id="UP001286313">
    <property type="component" value="Unassembled WGS sequence"/>
</dbReference>
<feature type="transmembrane region" description="Helical" evidence="5">
    <location>
        <begin position="435"/>
        <end position="457"/>
    </location>
</feature>
<evidence type="ECO:0000256" key="4">
    <source>
        <dbReference type="ARBA" id="ARBA00023136"/>
    </source>
</evidence>
<evidence type="ECO:0000256" key="3">
    <source>
        <dbReference type="ARBA" id="ARBA00022989"/>
    </source>
</evidence>
<dbReference type="InterPro" id="IPR036259">
    <property type="entry name" value="MFS_trans_sf"/>
</dbReference>
<gene>
    <name evidence="7" type="ORF">Pcinc_037583</name>
</gene>
<sequence length="666" mass="73507">MKGSSLPKEGEEGGRLGGGGGRLLGGGGGRLLGGGGGRLLGGGGGRLLGGGGGRLLGDGGGEDVNNERRVNDFDDLLESVGGMGRYQVLLIVLVLIPVSFFSGYNTSTLMFQLAVPPHWCQPPPDDYLPNGTQYTHDRWKNITIPRQPLFITPSPTPSPHRLEDSGEFSSCEMYRWIPDKDNNNNNNNNKGSHYVITNVTQECVNGWEYDQSQFTSTVATSFDWVCDKVHYSPLLLSTFMIGNTVGTFLLPILADKVLGRCVVFYLSLAIHVVFTAALTLVTTLPLHLLLRFLSGLAFESYYLMPYIICVELTPVGYRALEVMLSFMAWTFGMCSVSLMAWLVPRWKFLVLSTCVPGVLGFCYWRYLPESPRWLLVQGRVKECADIITQIGAKNGATGMSREQVQCAVNKLIKEQPKQVPLTHTFTYPKLRLRALLLFILCHCTYLVYGVLLLGINVLPDSSVLSHLILSLSELPSNFLGGSFVHFLGRRFSYIVTFLIIGALLIFAPFTVHNPWLLLFTLGLIKLFAAQGLYVIYVMVSEIFPTPVRTAGTGITLVFGMLGMVLAPQILHAQEYFGGNFKFYLMLGVTVVCLVVCLPLPETLGLPLPQTFQDGENLGRGRPLTKWIHHWNQKDFPAYNSTGSRQASSFSQDPRSCQELSSFIPKA</sequence>
<dbReference type="AlphaFoldDB" id="A0AAE1BSH8"/>
<feature type="transmembrane region" description="Helical" evidence="5">
    <location>
        <begin position="322"/>
        <end position="342"/>
    </location>
</feature>
<dbReference type="Gene3D" id="1.20.1250.20">
    <property type="entry name" value="MFS general substrate transporter like domains"/>
    <property type="match status" value="1"/>
</dbReference>
<feature type="transmembrane region" description="Helical" evidence="5">
    <location>
        <begin position="491"/>
        <end position="509"/>
    </location>
</feature>
<evidence type="ECO:0000256" key="1">
    <source>
        <dbReference type="ARBA" id="ARBA00004141"/>
    </source>
</evidence>
<feature type="transmembrane region" description="Helical" evidence="5">
    <location>
        <begin position="463"/>
        <end position="484"/>
    </location>
</feature>
<dbReference type="Pfam" id="PF00083">
    <property type="entry name" value="Sugar_tr"/>
    <property type="match status" value="1"/>
</dbReference>
<keyword evidence="2 5" id="KW-0812">Transmembrane</keyword>
<evidence type="ECO:0000256" key="5">
    <source>
        <dbReference type="SAM" id="Phobius"/>
    </source>
</evidence>
<keyword evidence="4 5" id="KW-0472">Membrane</keyword>
<proteinExistence type="predicted"/>
<comment type="caution">
    <text evidence="7">The sequence shown here is derived from an EMBL/GenBank/DDBJ whole genome shotgun (WGS) entry which is preliminary data.</text>
</comment>
<dbReference type="PROSITE" id="PS50850">
    <property type="entry name" value="MFS"/>
    <property type="match status" value="1"/>
</dbReference>
<dbReference type="SUPFAM" id="SSF103473">
    <property type="entry name" value="MFS general substrate transporter"/>
    <property type="match status" value="1"/>
</dbReference>
<feature type="transmembrane region" description="Helical" evidence="5">
    <location>
        <begin position="288"/>
        <end position="310"/>
    </location>
</feature>
<feature type="transmembrane region" description="Helical" evidence="5">
    <location>
        <begin position="551"/>
        <end position="570"/>
    </location>
</feature>
<accession>A0AAE1BSH8</accession>
<feature type="transmembrane region" description="Helical" evidence="5">
    <location>
        <begin position="582"/>
        <end position="599"/>
    </location>
</feature>
<evidence type="ECO:0000256" key="2">
    <source>
        <dbReference type="ARBA" id="ARBA00022692"/>
    </source>
</evidence>
<feature type="transmembrane region" description="Helical" evidence="5">
    <location>
        <begin position="515"/>
        <end position="539"/>
    </location>
</feature>
<feature type="transmembrane region" description="Helical" evidence="5">
    <location>
        <begin position="262"/>
        <end position="282"/>
    </location>
</feature>